<sequence>MSQFDRIQKSIIETERAIAGYREAGVDIYFRPHRTNDGWFTRTMAKHGIPPVNEAKLERGRVSVLMVND</sequence>
<dbReference type="EMBL" id="BAYX01000014">
    <property type="protein sequence ID" value="GAJ95861.1"/>
    <property type="molecule type" value="Genomic_DNA"/>
</dbReference>
<dbReference type="Proteomes" id="UP000026941">
    <property type="component" value="Unassembled WGS sequence"/>
</dbReference>
<accession>A0AA87U6M1</accession>
<comment type="caution">
    <text evidence="1">The sequence shown here is derived from an EMBL/GenBank/DDBJ whole genome shotgun (WGS) entry which is preliminary data.</text>
</comment>
<evidence type="ECO:0000313" key="1">
    <source>
        <dbReference type="EMBL" id="GAJ95861.1"/>
    </source>
</evidence>
<proteinExistence type="predicted"/>
<organism evidence="1 2">
    <name type="scientific">Rhizobium rhizogenes NBRC 13257</name>
    <dbReference type="NCBI Taxonomy" id="1220581"/>
    <lineage>
        <taxon>Bacteria</taxon>
        <taxon>Pseudomonadati</taxon>
        <taxon>Pseudomonadota</taxon>
        <taxon>Alphaproteobacteria</taxon>
        <taxon>Hyphomicrobiales</taxon>
        <taxon>Rhizobiaceae</taxon>
        <taxon>Rhizobium/Agrobacterium group</taxon>
        <taxon>Rhizobium</taxon>
    </lineage>
</organism>
<reference evidence="1 2" key="1">
    <citation type="submission" date="2014-05" db="EMBL/GenBank/DDBJ databases">
        <title>Whole genome shotgun sequence of Rhizobium rhizogenes NBRC 13257.</title>
        <authorList>
            <person name="Katano-Makiyama Y."/>
            <person name="Hosoyama A."/>
            <person name="Hashimoto M."/>
            <person name="Hosoyama Y."/>
            <person name="Noguchi M."/>
            <person name="Tsuchikane K."/>
            <person name="Kimura A."/>
            <person name="Ohji S."/>
            <person name="Ichikawa N."/>
            <person name="Yamazoe A."/>
            <person name="Fujita N."/>
        </authorList>
    </citation>
    <scope>NUCLEOTIDE SEQUENCE [LARGE SCALE GENOMIC DNA]</scope>
    <source>
        <strain evidence="1 2">NBRC 13257</strain>
    </source>
</reference>
<dbReference type="AlphaFoldDB" id="A0AA87U6M1"/>
<gene>
    <name evidence="1" type="ORF">RRH01S_14_00110</name>
</gene>
<dbReference type="RefSeq" id="WP_042475498.1">
    <property type="nucleotide sequence ID" value="NZ_BAYX01000014.1"/>
</dbReference>
<protein>
    <submittedName>
        <fullName evidence="1">Uncharacterized protein</fullName>
    </submittedName>
</protein>
<name>A0AA87U6M1_RHIRH</name>
<evidence type="ECO:0000313" key="2">
    <source>
        <dbReference type="Proteomes" id="UP000026941"/>
    </source>
</evidence>